<dbReference type="GO" id="GO:0061588">
    <property type="term" value="P:calcium activated phospholipid scrambling"/>
    <property type="evidence" value="ECO:0007669"/>
    <property type="project" value="TreeGrafter"/>
</dbReference>
<proteinExistence type="predicted"/>
<dbReference type="Pfam" id="PF16178">
    <property type="entry name" value="Anoct_dimer"/>
    <property type="match status" value="1"/>
</dbReference>
<evidence type="ECO:0000259" key="1">
    <source>
        <dbReference type="Pfam" id="PF16178"/>
    </source>
</evidence>
<evidence type="ECO:0000313" key="2">
    <source>
        <dbReference type="EMBL" id="KAK7906639.1"/>
    </source>
</evidence>
<dbReference type="InterPro" id="IPR032394">
    <property type="entry name" value="Anoct_dimer"/>
</dbReference>
<sequence>MTRSHFYAAALIVNAENLNWSEKLLQKLSIPNILSNDVPQPPPDYYTCQFRANKLHRFLGSNERDNFFTPTQRHQVLYEILSRTPYGSVKRGQVGINRLINDSVFSAAFPLHQGSVEPPSGHLSQLPTLRQILFSHWAAWSCWAKYQPLDHIREYFGEKIALYFAWLGMKGLTVWSLKLQRLKRTKAPVLHAFVSMASML</sequence>
<organism evidence="2 3">
    <name type="scientific">Mugilogobius chulae</name>
    <name type="common">yellowstripe goby</name>
    <dbReference type="NCBI Taxonomy" id="88201"/>
    <lineage>
        <taxon>Eukaryota</taxon>
        <taxon>Metazoa</taxon>
        <taxon>Chordata</taxon>
        <taxon>Craniata</taxon>
        <taxon>Vertebrata</taxon>
        <taxon>Euteleostomi</taxon>
        <taxon>Actinopterygii</taxon>
        <taxon>Neopterygii</taxon>
        <taxon>Teleostei</taxon>
        <taxon>Neoteleostei</taxon>
        <taxon>Acanthomorphata</taxon>
        <taxon>Gobiaria</taxon>
        <taxon>Gobiiformes</taxon>
        <taxon>Gobioidei</taxon>
        <taxon>Gobiidae</taxon>
        <taxon>Gobionellinae</taxon>
        <taxon>Mugilogobius</taxon>
    </lineage>
</organism>
<accession>A0AAW0NU85</accession>
<name>A0AAW0NU85_9GOBI</name>
<dbReference type="InterPro" id="IPR007632">
    <property type="entry name" value="Anoctamin"/>
</dbReference>
<dbReference type="EMBL" id="JBBPFD010000011">
    <property type="protein sequence ID" value="KAK7906639.1"/>
    <property type="molecule type" value="Genomic_DNA"/>
</dbReference>
<dbReference type="AlphaFoldDB" id="A0AAW0NU85"/>
<feature type="domain" description="Anoctamin dimerisation" evidence="1">
    <location>
        <begin position="19"/>
        <end position="149"/>
    </location>
</feature>
<comment type="caution">
    <text evidence="2">The sequence shown here is derived from an EMBL/GenBank/DDBJ whole genome shotgun (WGS) entry which is preliminary data.</text>
</comment>
<dbReference type="GO" id="GO:0005254">
    <property type="term" value="F:chloride channel activity"/>
    <property type="evidence" value="ECO:0007669"/>
    <property type="project" value="TreeGrafter"/>
</dbReference>
<evidence type="ECO:0000313" key="3">
    <source>
        <dbReference type="Proteomes" id="UP001460270"/>
    </source>
</evidence>
<dbReference type="GO" id="GO:0046983">
    <property type="term" value="F:protein dimerization activity"/>
    <property type="evidence" value="ECO:0007669"/>
    <property type="project" value="InterPro"/>
</dbReference>
<dbReference type="PANTHER" id="PTHR12308:SF22">
    <property type="entry name" value="ANOCTAMIN-7"/>
    <property type="match status" value="1"/>
</dbReference>
<keyword evidence="3" id="KW-1185">Reference proteome</keyword>
<gene>
    <name evidence="2" type="ORF">WMY93_015251</name>
</gene>
<dbReference type="GO" id="GO:0005886">
    <property type="term" value="C:plasma membrane"/>
    <property type="evidence" value="ECO:0007669"/>
    <property type="project" value="TreeGrafter"/>
</dbReference>
<dbReference type="PANTHER" id="PTHR12308">
    <property type="entry name" value="ANOCTAMIN"/>
    <property type="match status" value="1"/>
</dbReference>
<reference evidence="3" key="1">
    <citation type="submission" date="2024-04" db="EMBL/GenBank/DDBJ databases">
        <title>Salinicola lusitanus LLJ914,a marine bacterium isolated from the Okinawa Trough.</title>
        <authorList>
            <person name="Li J."/>
        </authorList>
    </citation>
    <scope>NUCLEOTIDE SEQUENCE [LARGE SCALE GENOMIC DNA]</scope>
</reference>
<dbReference type="Proteomes" id="UP001460270">
    <property type="component" value="Unassembled WGS sequence"/>
</dbReference>
<protein>
    <recommendedName>
        <fullName evidence="1">Anoctamin dimerisation domain-containing protein</fullName>
    </recommendedName>
</protein>